<dbReference type="PANTHER" id="PTHR34819">
    <property type="entry name" value="LARGE CYSTEINE-RICH PERIPLASMIC PROTEIN OMCB"/>
    <property type="match status" value="1"/>
</dbReference>
<accession>A0A7G9Z4A2</accession>
<gene>
    <name evidence="2" type="ORF">PBMGCBEP_00021</name>
</gene>
<evidence type="ECO:0000313" key="2">
    <source>
        <dbReference type="EMBL" id="QNO55086.1"/>
    </source>
</evidence>
<dbReference type="InterPro" id="IPR001434">
    <property type="entry name" value="OmcB-like_DUF11"/>
</dbReference>
<dbReference type="InterPro" id="IPR051172">
    <property type="entry name" value="Chlamydia_OmcB"/>
</dbReference>
<dbReference type="PANTHER" id="PTHR34819:SF3">
    <property type="entry name" value="CELL SURFACE PROTEIN"/>
    <property type="match status" value="1"/>
</dbReference>
<dbReference type="InterPro" id="IPR047589">
    <property type="entry name" value="DUF11_rpt"/>
</dbReference>
<sequence>MTLDYSGVDSSTPGTYDYTVTCLGDCGGDTDEGTVTVVEFCVATAPDFSICQDTTVNDQLFLDHGASCTAGCTVSLSYSFDGSTVGAYTYTVTCLGDCGGDTDEGTVTVVEFCVATAPDFSICQDTTVNDQLFLDHGASCTAGCTVSLSYSFDGSTVGAYTYTVTCLGDCGGDTDEGTVTVVEFCVATAPDFSICQDTTVNDQLFLDHGASCTAGCTVSLSYSFDGSTVGAYTYTVTCLGDCGGDTDEGTVTVVEFCVATAADFSICQDTTVNDQLFLDHGASCTAGCTVSLSYSFDGSTVGAYTYTVTCLGDCGGDTDEGTVTVRDCAPPVIVSMTQSNDEPCAGEDVTITAHVTDDAGVTTVTLTYTTSVSMSLDSGTAQDGYWKATIPGQPACTTLSIFVTARDAEGNEVSSTPHEKHWKDCAPPVIVSVTQSNDEPCAGEDVVITAHVTDDVGVTAVNLTYNGTTVPMTLSSGTAKDGNWTAIIPGQPADTTLTIYVTATDGENTVSSTPHEKHWKDCAPEVELEKAGSPATVAPGGDVTYTINYTNTGAVPLHDVVITEHYPKGVTFISASPAPDAGTNNVWTKGTLLPGESRTIVIKVKVPEQIDLSFTETGSVIGEGLVMVTKDLSTEQKPYWLKNRVTLSCDELDPVSAYATTKVSGVPGTSLGITESGSGLYSSDEILDLETTNKSIILKKTTHAEYKPTSFDFSDSFSVNFTNKWKQDICSRNMEIDAAIHKKISDATYIDDETISRVDKDKSIMNFDSSFNGSLYIGARTKDTAISETYIGEFDVLQTIQIAKGPIPTPSPTPTPIWLPCPYNDSQGNTTEDAEPTP</sequence>
<feature type="domain" description="DUF11" evidence="1">
    <location>
        <begin position="526"/>
        <end position="612"/>
    </location>
</feature>
<dbReference type="Gene3D" id="2.60.40.10">
    <property type="entry name" value="Immunoglobulins"/>
    <property type="match status" value="1"/>
</dbReference>
<dbReference type="EMBL" id="MT631602">
    <property type="protein sequence ID" value="QNO55086.1"/>
    <property type="molecule type" value="Genomic_DNA"/>
</dbReference>
<name>A0A7G9Z4A2_9EURY</name>
<dbReference type="Pfam" id="PF01345">
    <property type="entry name" value="DUF11"/>
    <property type="match status" value="1"/>
</dbReference>
<evidence type="ECO:0000259" key="1">
    <source>
        <dbReference type="Pfam" id="PF01345"/>
    </source>
</evidence>
<protein>
    <recommendedName>
        <fullName evidence="1">DUF11 domain-containing protein</fullName>
    </recommendedName>
</protein>
<reference evidence="2" key="1">
    <citation type="submission" date="2020-06" db="EMBL/GenBank/DDBJ databases">
        <title>Unique genomic features of the anaerobic methanotrophic archaea.</title>
        <authorList>
            <person name="Chadwick G.L."/>
            <person name="Skennerton C.T."/>
            <person name="Laso-Perez R."/>
            <person name="Leu A.O."/>
            <person name="Speth D.R."/>
            <person name="Yu H."/>
            <person name="Morgan-Lang C."/>
            <person name="Hatzenpichler R."/>
            <person name="Goudeau D."/>
            <person name="Malmstrom R."/>
            <person name="Brazelton W.J."/>
            <person name="Woyke T."/>
            <person name="Hallam S.J."/>
            <person name="Tyson G.W."/>
            <person name="Wegener G."/>
            <person name="Boetius A."/>
            <person name="Orphan V."/>
        </authorList>
    </citation>
    <scope>NUCLEOTIDE SEQUENCE</scope>
</reference>
<dbReference type="InterPro" id="IPR013783">
    <property type="entry name" value="Ig-like_fold"/>
</dbReference>
<proteinExistence type="predicted"/>
<organism evidence="2">
    <name type="scientific">Candidatus Methanophaga sp. ANME-1 ERB7</name>
    <dbReference type="NCBI Taxonomy" id="2759913"/>
    <lineage>
        <taxon>Archaea</taxon>
        <taxon>Methanobacteriati</taxon>
        <taxon>Methanobacteriota</taxon>
        <taxon>Stenosarchaea group</taxon>
        <taxon>Methanomicrobia</taxon>
        <taxon>Candidatus Methanophagales</taxon>
        <taxon>Candidatus Methanophagaceae</taxon>
        <taxon>Candidatus Methanophaga</taxon>
    </lineage>
</organism>
<dbReference type="NCBIfam" id="TIGR01451">
    <property type="entry name" value="B_ant_repeat"/>
    <property type="match status" value="1"/>
</dbReference>
<dbReference type="AlphaFoldDB" id="A0A7G9Z4A2"/>